<dbReference type="GO" id="GO:0005886">
    <property type="term" value="C:plasma membrane"/>
    <property type="evidence" value="ECO:0000318"/>
    <property type="project" value="GO_Central"/>
</dbReference>
<dbReference type="PANTHER" id="PTHR24246:SF27">
    <property type="entry name" value="ADENOSINE RECEPTOR, ISOFORM A"/>
    <property type="match status" value="1"/>
</dbReference>
<feature type="transmembrane region" description="Helical" evidence="10">
    <location>
        <begin position="177"/>
        <end position="200"/>
    </location>
</feature>
<dbReference type="CDD" id="cd00637">
    <property type="entry name" value="7tm_classA_rhodopsin-like"/>
    <property type="match status" value="1"/>
</dbReference>
<evidence type="ECO:0000313" key="13">
    <source>
        <dbReference type="Proteomes" id="UP000001593"/>
    </source>
</evidence>
<feature type="transmembrane region" description="Helical" evidence="10">
    <location>
        <begin position="150"/>
        <end position="171"/>
    </location>
</feature>
<feature type="domain" description="G-protein coupled receptors family 1 profile" evidence="11">
    <location>
        <begin position="45"/>
        <end position="278"/>
    </location>
</feature>
<dbReference type="GO" id="GO:0007186">
    <property type="term" value="P:G protein-coupled receptor signaling pathway"/>
    <property type="evidence" value="ECO:0000318"/>
    <property type="project" value="GO_Central"/>
</dbReference>
<dbReference type="PRINTS" id="PR00237">
    <property type="entry name" value="GPCRRHODOPSN"/>
</dbReference>
<feature type="transmembrane region" description="Helical" evidence="10">
    <location>
        <begin position="104"/>
        <end position="129"/>
    </location>
</feature>
<dbReference type="InterPro" id="IPR000276">
    <property type="entry name" value="GPCR_Rhodpsn"/>
</dbReference>
<dbReference type="AlphaFoldDB" id="A7SV82"/>
<dbReference type="eggNOG" id="KOG3656">
    <property type="taxonomic scope" value="Eukaryota"/>
</dbReference>
<keyword evidence="8" id="KW-0325">Glycoprotein</keyword>
<evidence type="ECO:0000256" key="6">
    <source>
        <dbReference type="ARBA" id="ARBA00023136"/>
    </source>
</evidence>
<name>A7SV82_NEMVE</name>
<keyword evidence="4 10" id="KW-1133">Transmembrane helix</keyword>
<evidence type="ECO:0000256" key="3">
    <source>
        <dbReference type="ARBA" id="ARBA00022692"/>
    </source>
</evidence>
<keyword evidence="13" id="KW-1185">Reference proteome</keyword>
<reference evidence="12 13" key="1">
    <citation type="journal article" date="2007" name="Science">
        <title>Sea anemone genome reveals ancestral eumetazoan gene repertoire and genomic organization.</title>
        <authorList>
            <person name="Putnam N.H."/>
            <person name="Srivastava M."/>
            <person name="Hellsten U."/>
            <person name="Dirks B."/>
            <person name="Chapman J."/>
            <person name="Salamov A."/>
            <person name="Terry A."/>
            <person name="Shapiro H."/>
            <person name="Lindquist E."/>
            <person name="Kapitonov V.V."/>
            <person name="Jurka J."/>
            <person name="Genikhovich G."/>
            <person name="Grigoriev I.V."/>
            <person name="Lucas S.M."/>
            <person name="Steele R.E."/>
            <person name="Finnerty J.R."/>
            <person name="Technau U."/>
            <person name="Martindale M.Q."/>
            <person name="Rokhsar D.S."/>
        </authorList>
    </citation>
    <scope>NUCLEOTIDE SEQUENCE [LARGE SCALE GENOMIC DNA]</scope>
    <source>
        <strain evidence="13">CH2 X CH6</strain>
    </source>
</reference>
<comment type="subcellular location">
    <subcellularLocation>
        <location evidence="1">Cell membrane</location>
        <topology evidence="1">Multi-pass membrane protein</topology>
    </subcellularLocation>
</comment>
<protein>
    <recommendedName>
        <fullName evidence="11">G-protein coupled receptors family 1 profile domain-containing protein</fullName>
    </recommendedName>
</protein>
<evidence type="ECO:0000256" key="7">
    <source>
        <dbReference type="ARBA" id="ARBA00023170"/>
    </source>
</evidence>
<evidence type="ECO:0000256" key="10">
    <source>
        <dbReference type="SAM" id="Phobius"/>
    </source>
</evidence>
<evidence type="ECO:0000256" key="4">
    <source>
        <dbReference type="ARBA" id="ARBA00022989"/>
    </source>
</evidence>
<organism evidence="12 13">
    <name type="scientific">Nematostella vectensis</name>
    <name type="common">Starlet sea anemone</name>
    <dbReference type="NCBI Taxonomy" id="45351"/>
    <lineage>
        <taxon>Eukaryota</taxon>
        <taxon>Metazoa</taxon>
        <taxon>Cnidaria</taxon>
        <taxon>Anthozoa</taxon>
        <taxon>Hexacorallia</taxon>
        <taxon>Actiniaria</taxon>
        <taxon>Edwardsiidae</taxon>
        <taxon>Nematostella</taxon>
    </lineage>
</organism>
<evidence type="ECO:0000256" key="5">
    <source>
        <dbReference type="ARBA" id="ARBA00023040"/>
    </source>
</evidence>
<evidence type="ECO:0000256" key="2">
    <source>
        <dbReference type="ARBA" id="ARBA00022475"/>
    </source>
</evidence>
<accession>A7SV82</accession>
<feature type="transmembrane region" description="Helical" evidence="10">
    <location>
        <begin position="64"/>
        <end position="84"/>
    </location>
</feature>
<evidence type="ECO:0000313" key="12">
    <source>
        <dbReference type="EMBL" id="EDO32373.1"/>
    </source>
</evidence>
<dbReference type="PhylomeDB" id="A7SV82"/>
<keyword evidence="3 10" id="KW-0812">Transmembrane</keyword>
<dbReference type="Proteomes" id="UP000001593">
    <property type="component" value="Unassembled WGS sequence"/>
</dbReference>
<dbReference type="Pfam" id="PF00001">
    <property type="entry name" value="7tm_1"/>
    <property type="match status" value="2"/>
</dbReference>
<keyword evidence="6 10" id="KW-0472">Membrane</keyword>
<evidence type="ECO:0000256" key="9">
    <source>
        <dbReference type="ARBA" id="ARBA00023224"/>
    </source>
</evidence>
<proteinExistence type="predicted"/>
<feature type="transmembrane region" description="Helical" evidence="10">
    <location>
        <begin position="227"/>
        <end position="253"/>
    </location>
</feature>
<keyword evidence="7" id="KW-0675">Receptor</keyword>
<dbReference type="GO" id="GO:0001609">
    <property type="term" value="F:G protein-coupled adenosine receptor activity"/>
    <property type="evidence" value="ECO:0000318"/>
    <property type="project" value="GO_Central"/>
</dbReference>
<dbReference type="EMBL" id="DS469828">
    <property type="protein sequence ID" value="EDO32373.1"/>
    <property type="molecule type" value="Genomic_DNA"/>
</dbReference>
<keyword evidence="9" id="KW-0807">Transducer</keyword>
<keyword evidence="2" id="KW-1003">Cell membrane</keyword>
<evidence type="ECO:0000259" key="11">
    <source>
        <dbReference type="PROSITE" id="PS50262"/>
    </source>
</evidence>
<keyword evidence="5" id="KW-0297">G-protein coupled receptor</keyword>
<dbReference type="InParanoid" id="A7SV82"/>
<dbReference type="Gene3D" id="1.20.1070.10">
    <property type="entry name" value="Rhodopsin 7-helix transmembrane proteins"/>
    <property type="match status" value="1"/>
</dbReference>
<dbReference type="OMA" id="TICGCNI"/>
<evidence type="ECO:0000256" key="1">
    <source>
        <dbReference type="ARBA" id="ARBA00004651"/>
    </source>
</evidence>
<feature type="transmembrane region" description="Helical" evidence="10">
    <location>
        <begin position="30"/>
        <end position="57"/>
    </location>
</feature>
<gene>
    <name evidence="12" type="ORF">NEMVEDRAFT_v1g217992</name>
</gene>
<sequence length="308" mass="34760">MPYGEMIAISEQYSPTTSSALPSHDALGQFWIPLLSIQAVVIASSNALTTIVFLVNAHLRKRSYYLLINLALVDFLVGALMVPIKLDLENKNAYLEISGRKYQILIGDTTFCVLYGIISSASLFSLVCISLERMCATLWPFLHRTTDIRWYGVVMTTLWVCAFTFGAIVYWDIYIALVLATVGVVFALLTILGSYGAIFLKVKHQHAEHQTSQAQRRYQKERELAKTVLIVTAAAFLCWIPLFVTVFSIIFGLDLPVDVQMMLTFIQEWNSFANFVIYSMRMPVFRKALYKFVFTCSSDNAIQPSNGH</sequence>
<dbReference type="PANTHER" id="PTHR24246">
    <property type="entry name" value="OLFACTORY RECEPTOR AND ADENOSINE RECEPTOR"/>
    <property type="match status" value="1"/>
</dbReference>
<dbReference type="PROSITE" id="PS50262">
    <property type="entry name" value="G_PROTEIN_RECEP_F1_2"/>
    <property type="match status" value="1"/>
</dbReference>
<feature type="transmembrane region" description="Helical" evidence="10">
    <location>
        <begin position="259"/>
        <end position="278"/>
    </location>
</feature>
<dbReference type="HOGENOM" id="CLU_009579_16_0_1"/>
<evidence type="ECO:0000256" key="8">
    <source>
        <dbReference type="ARBA" id="ARBA00023180"/>
    </source>
</evidence>
<dbReference type="InterPro" id="IPR017452">
    <property type="entry name" value="GPCR_Rhodpsn_7TM"/>
</dbReference>
<dbReference type="SUPFAM" id="SSF81321">
    <property type="entry name" value="Family A G protein-coupled receptor-like"/>
    <property type="match status" value="1"/>
</dbReference>